<evidence type="ECO:0000256" key="3">
    <source>
        <dbReference type="ARBA" id="ARBA00022833"/>
    </source>
</evidence>
<keyword evidence="7" id="KW-1185">Reference proteome</keyword>
<dbReference type="GO" id="GO:0008270">
    <property type="term" value="F:zinc ion binding"/>
    <property type="evidence" value="ECO:0007669"/>
    <property type="project" value="UniProtKB-KW"/>
</dbReference>
<dbReference type="GO" id="GO:0060340">
    <property type="term" value="P:positive regulation of type I interferon-mediated signaling pathway"/>
    <property type="evidence" value="ECO:0007669"/>
    <property type="project" value="TreeGrafter"/>
</dbReference>
<dbReference type="RefSeq" id="XP_022090751.1">
    <property type="nucleotide sequence ID" value="XM_022235059.1"/>
</dbReference>
<keyword evidence="2 4" id="KW-0863">Zinc-finger</keyword>
<evidence type="ECO:0000259" key="6">
    <source>
        <dbReference type="PROSITE" id="PS50119"/>
    </source>
</evidence>
<feature type="domain" description="B box-type" evidence="6">
    <location>
        <begin position="180"/>
        <end position="224"/>
    </location>
</feature>
<name>A0A8B7YGH4_ACAPL</name>
<dbReference type="InterPro" id="IPR013083">
    <property type="entry name" value="Znf_RING/FYVE/PHD"/>
</dbReference>
<dbReference type="Proteomes" id="UP000694845">
    <property type="component" value="Unplaced"/>
</dbReference>
<dbReference type="PANTHER" id="PTHR25462">
    <property type="entry name" value="BONUS, ISOFORM C-RELATED"/>
    <property type="match status" value="1"/>
</dbReference>
<dbReference type="InterPro" id="IPR001841">
    <property type="entry name" value="Znf_RING"/>
</dbReference>
<dbReference type="GO" id="GO:0061630">
    <property type="term" value="F:ubiquitin protein ligase activity"/>
    <property type="evidence" value="ECO:0007669"/>
    <property type="project" value="TreeGrafter"/>
</dbReference>
<evidence type="ECO:0000256" key="1">
    <source>
        <dbReference type="ARBA" id="ARBA00022723"/>
    </source>
</evidence>
<dbReference type="GO" id="GO:0005654">
    <property type="term" value="C:nucleoplasm"/>
    <property type="evidence" value="ECO:0007669"/>
    <property type="project" value="TreeGrafter"/>
</dbReference>
<feature type="domain" description="RING-type" evidence="5">
    <location>
        <begin position="22"/>
        <end position="74"/>
    </location>
</feature>
<evidence type="ECO:0000313" key="7">
    <source>
        <dbReference type="Proteomes" id="UP000694845"/>
    </source>
</evidence>
<dbReference type="SUPFAM" id="SSF57845">
    <property type="entry name" value="B-box zinc-binding domain"/>
    <property type="match status" value="1"/>
</dbReference>
<keyword evidence="1" id="KW-0479">Metal-binding</keyword>
<dbReference type="GeneID" id="110979346"/>
<dbReference type="PROSITE" id="PS00518">
    <property type="entry name" value="ZF_RING_1"/>
    <property type="match status" value="1"/>
</dbReference>
<evidence type="ECO:0000313" key="8">
    <source>
        <dbReference type="RefSeq" id="XP_022090751.1"/>
    </source>
</evidence>
<keyword evidence="3" id="KW-0862">Zinc</keyword>
<dbReference type="Gene3D" id="3.30.160.60">
    <property type="entry name" value="Classic Zinc Finger"/>
    <property type="match status" value="1"/>
</dbReference>
<dbReference type="PROSITE" id="PS50089">
    <property type="entry name" value="ZF_RING_2"/>
    <property type="match status" value="1"/>
</dbReference>
<protein>
    <submittedName>
        <fullName evidence="8">Tripartite motif-containing protein 3-like</fullName>
    </submittedName>
</protein>
<dbReference type="OrthoDB" id="264520at2759"/>
<evidence type="ECO:0000256" key="4">
    <source>
        <dbReference type="PROSITE-ProRule" id="PRU00024"/>
    </source>
</evidence>
<dbReference type="InterPro" id="IPR047153">
    <property type="entry name" value="TRIM45/56/19-like"/>
</dbReference>
<accession>A0A8B7YGH4</accession>
<evidence type="ECO:0000259" key="5">
    <source>
        <dbReference type="PROSITE" id="PS50089"/>
    </source>
</evidence>
<gene>
    <name evidence="8" type="primary">LOC110979346</name>
</gene>
<dbReference type="PROSITE" id="PS50119">
    <property type="entry name" value="ZF_BBOX"/>
    <property type="match status" value="1"/>
</dbReference>
<dbReference type="KEGG" id="aplc:110979346"/>
<dbReference type="GO" id="GO:0045087">
    <property type="term" value="P:innate immune response"/>
    <property type="evidence" value="ECO:0007669"/>
    <property type="project" value="TreeGrafter"/>
</dbReference>
<dbReference type="InterPro" id="IPR000315">
    <property type="entry name" value="Znf_B-box"/>
</dbReference>
<dbReference type="SMART" id="SM00184">
    <property type="entry name" value="RING"/>
    <property type="match status" value="1"/>
</dbReference>
<dbReference type="AlphaFoldDB" id="A0A8B7YGH4"/>
<dbReference type="Gene3D" id="3.30.40.10">
    <property type="entry name" value="Zinc/RING finger domain, C3HC4 (zinc finger)"/>
    <property type="match status" value="1"/>
</dbReference>
<reference evidence="8" key="1">
    <citation type="submission" date="2025-08" db="UniProtKB">
        <authorList>
            <consortium name="RefSeq"/>
        </authorList>
    </citation>
    <scope>IDENTIFICATION</scope>
</reference>
<dbReference type="SUPFAM" id="SSF57850">
    <property type="entry name" value="RING/U-box"/>
    <property type="match status" value="1"/>
</dbReference>
<dbReference type="PANTHER" id="PTHR25462:SF299">
    <property type="entry name" value="E3 UBIQUITIN-PROTEIN LIGASE TRIM56"/>
    <property type="match status" value="1"/>
</dbReference>
<dbReference type="InterPro" id="IPR017907">
    <property type="entry name" value="Znf_RING_CS"/>
</dbReference>
<dbReference type="OMA" id="LECHHTV"/>
<organism evidence="7 8">
    <name type="scientific">Acanthaster planci</name>
    <name type="common">Crown-of-thorns starfish</name>
    <dbReference type="NCBI Taxonomy" id="133434"/>
    <lineage>
        <taxon>Eukaryota</taxon>
        <taxon>Metazoa</taxon>
        <taxon>Echinodermata</taxon>
        <taxon>Eleutherozoa</taxon>
        <taxon>Asterozoa</taxon>
        <taxon>Asteroidea</taxon>
        <taxon>Valvatacea</taxon>
        <taxon>Valvatida</taxon>
        <taxon>Acanthasteridae</taxon>
        <taxon>Acanthaster</taxon>
    </lineage>
</organism>
<sequence length="401" mass="45109">MASGGDERVFDMVELKRALLQCMVCKESPCSGEGLKFKLLECHHTVCKDCLEQIINNERGLDRGALHFSCPECRHRMNVPARGADGIPNNFIAQQILDFANSCKPKHDPADGETSSSLGGVRCGGCQGVIRQVQHWCILCMYLCDRCTWRHRDDKALRHHTVFVPARSSEGGWGEAAASDDSGFCPTHNHCRLDFYCRTCNVPLCKICKELCHTPGPRHSICDISKVAQESRAELDRLLEAVTEQQKLASETFRQIRQEEECINAERSRAKKRLRAFICECHNILARREMALTGSVEHRAQQRSKCLLYSKEQVRHLLTRIGSSMEYANLIKKEHAPLSVIRAATVMKPALLEIAQARLDTDIQNGDAFLSMTEADLQFDIATFRYMVSLLGKSQVDGISE</sequence>
<proteinExistence type="predicted"/>
<evidence type="ECO:0000256" key="2">
    <source>
        <dbReference type="ARBA" id="ARBA00022771"/>
    </source>
</evidence>